<dbReference type="Pfam" id="PF10590">
    <property type="entry name" value="PNP_phzG_C"/>
    <property type="match status" value="1"/>
</dbReference>
<comment type="subunit">
    <text evidence="6">Homodimer.</text>
</comment>
<dbReference type="EMBL" id="JALAZD010000001">
    <property type="protein sequence ID" value="MCI0125785.1"/>
    <property type="molecule type" value="Genomic_DNA"/>
</dbReference>
<dbReference type="InterPro" id="IPR019576">
    <property type="entry name" value="Pyridoxamine_oxidase_dimer_C"/>
</dbReference>
<evidence type="ECO:0000256" key="7">
    <source>
        <dbReference type="PIRSR" id="PIRSR000190-2"/>
    </source>
</evidence>
<dbReference type="GO" id="GO:0004733">
    <property type="term" value="F:pyridoxamine phosphate oxidase activity"/>
    <property type="evidence" value="ECO:0007669"/>
    <property type="project" value="UniProtKB-UniRule"/>
</dbReference>
<comment type="function">
    <text evidence="6">Catalyzes the oxidation of either pyridoxine 5'-phosphate (PNP) or pyridoxamine 5'-phosphate (PMP) into pyridoxal 5'-phosphate (PLP).</text>
</comment>
<dbReference type="NCBIfam" id="TIGR00558">
    <property type="entry name" value="pdxH"/>
    <property type="match status" value="1"/>
</dbReference>
<feature type="binding site" evidence="6 7">
    <location>
        <position position="102"/>
    </location>
    <ligand>
        <name>FMN</name>
        <dbReference type="ChEBI" id="CHEBI:58210"/>
    </ligand>
</feature>
<evidence type="ECO:0000256" key="4">
    <source>
        <dbReference type="ARBA" id="ARBA00023002"/>
    </source>
</evidence>
<feature type="binding site" evidence="6">
    <location>
        <position position="120"/>
    </location>
    <ligand>
        <name>substrate</name>
    </ligand>
</feature>
<comment type="cofactor">
    <cofactor evidence="6 7">
        <name>FMN</name>
        <dbReference type="ChEBI" id="CHEBI:58210"/>
    </cofactor>
    <text evidence="6 7">Binds 1 FMN per subunit.</text>
</comment>
<evidence type="ECO:0000256" key="6">
    <source>
        <dbReference type="HAMAP-Rule" id="MF_01629"/>
    </source>
</evidence>
<comment type="catalytic activity">
    <reaction evidence="6">
        <text>pyridoxamine 5'-phosphate + O2 + H2O = pyridoxal 5'-phosphate + H2O2 + NH4(+)</text>
        <dbReference type="Rhea" id="RHEA:15817"/>
        <dbReference type="ChEBI" id="CHEBI:15377"/>
        <dbReference type="ChEBI" id="CHEBI:15379"/>
        <dbReference type="ChEBI" id="CHEBI:16240"/>
        <dbReference type="ChEBI" id="CHEBI:28938"/>
        <dbReference type="ChEBI" id="CHEBI:58451"/>
        <dbReference type="ChEBI" id="CHEBI:597326"/>
        <dbReference type="EC" id="1.4.3.5"/>
    </reaction>
</comment>
<feature type="binding site" evidence="6 7">
    <location>
        <begin position="137"/>
        <end position="138"/>
    </location>
    <ligand>
        <name>FMN</name>
        <dbReference type="ChEBI" id="CHEBI:58210"/>
    </ligand>
</feature>
<feature type="binding site" evidence="6">
    <location>
        <position position="128"/>
    </location>
    <ligand>
        <name>substrate</name>
    </ligand>
</feature>
<dbReference type="Pfam" id="PF01243">
    <property type="entry name" value="PNPOx_N"/>
    <property type="match status" value="1"/>
</dbReference>
<proteinExistence type="inferred from homology"/>
<feature type="binding site" evidence="6 7">
    <location>
        <begin position="73"/>
        <end position="74"/>
    </location>
    <ligand>
        <name>FMN</name>
        <dbReference type="ChEBI" id="CHEBI:58210"/>
    </ligand>
</feature>
<dbReference type="RefSeq" id="WP_281734909.1">
    <property type="nucleotide sequence ID" value="NZ_JAKETQ010000001.1"/>
</dbReference>
<organism evidence="10 11">
    <name type="scientific">Paradevosia shaoguanensis</name>
    <dbReference type="NCBI Taxonomy" id="1335043"/>
    <lineage>
        <taxon>Bacteria</taxon>
        <taxon>Pseudomonadati</taxon>
        <taxon>Pseudomonadota</taxon>
        <taxon>Alphaproteobacteria</taxon>
        <taxon>Hyphomicrobiales</taxon>
        <taxon>Devosiaceae</taxon>
        <taxon>Paradevosia</taxon>
    </lineage>
</organism>
<comment type="pathway">
    <text evidence="6">Cofactor metabolism; pyridoxal 5'-phosphate salvage; pyridoxal 5'-phosphate from pyridoxine 5'-phosphate: step 1/1.</text>
</comment>
<feature type="domain" description="Pyridoxine 5'-phosphate oxidase dimerisation C-terminal" evidence="9">
    <location>
        <begin position="169"/>
        <end position="210"/>
    </location>
</feature>
<evidence type="ECO:0000313" key="11">
    <source>
        <dbReference type="Proteomes" id="UP001156140"/>
    </source>
</evidence>
<feature type="binding site" evidence="6 7">
    <location>
        <position position="80"/>
    </location>
    <ligand>
        <name>FMN</name>
        <dbReference type="ChEBI" id="CHEBI:58210"/>
    </ligand>
</feature>
<feature type="binding site" evidence="6">
    <location>
        <position position="124"/>
    </location>
    <ligand>
        <name>substrate</name>
    </ligand>
</feature>
<reference evidence="10" key="1">
    <citation type="submission" date="2022-03" db="EMBL/GenBank/DDBJ databases">
        <title>The complete genome sequence of a Methyloterrigena soli.</title>
        <authorList>
            <person name="Zi Z."/>
        </authorList>
    </citation>
    <scope>NUCLEOTIDE SEQUENCE</scope>
    <source>
        <strain evidence="10">M48</strain>
    </source>
</reference>
<dbReference type="GO" id="GO:0008615">
    <property type="term" value="P:pyridoxine biosynthetic process"/>
    <property type="evidence" value="ECO:0007669"/>
    <property type="project" value="UniProtKB-UniRule"/>
</dbReference>
<dbReference type="InterPro" id="IPR012349">
    <property type="entry name" value="Split_barrel_FMN-bd"/>
</dbReference>
<gene>
    <name evidence="6 10" type="primary">pdxH</name>
    <name evidence="10" type="ORF">ML536_02980</name>
</gene>
<comment type="caution">
    <text evidence="6">Lacks conserved residue(s) required for the propagation of feature annotation.</text>
</comment>
<evidence type="ECO:0000256" key="3">
    <source>
        <dbReference type="ARBA" id="ARBA00022643"/>
    </source>
</evidence>
<dbReference type="NCBIfam" id="NF004231">
    <property type="entry name" value="PRK05679.1"/>
    <property type="match status" value="1"/>
</dbReference>
<evidence type="ECO:0000259" key="9">
    <source>
        <dbReference type="Pfam" id="PF10590"/>
    </source>
</evidence>
<dbReference type="EC" id="1.4.3.5" evidence="6"/>
<keyword evidence="3 6" id="KW-0288">FMN</keyword>
<feature type="binding site" evidence="6">
    <location>
        <begin position="188"/>
        <end position="190"/>
    </location>
    <ligand>
        <name>substrate</name>
    </ligand>
</feature>
<dbReference type="Proteomes" id="UP001156140">
    <property type="component" value="Unassembled WGS sequence"/>
</dbReference>
<dbReference type="HAMAP" id="MF_01629">
    <property type="entry name" value="PdxH"/>
    <property type="match status" value="1"/>
</dbReference>
<keyword evidence="2 6" id="KW-0285">Flavoprotein</keyword>
<sequence length="210" mass="24047">MTAERTLTDRLLDDADQAPIDPFDLFEEWFAAARASEPNDPHAMAIATVDADGLPDVRMVLLNAHDRRGFAFFTNFESAKGRELLAHPKAAFVMHWKSLRRQFRVRGAVEVVDAAEADAYFHSRARGSQIASSASEQSRPLKSRAELMERVDALTKKLGEDEVPRPAHWSGFRIVPREIEFWKDGEFRLHDRFLFTQDAAGDWRRRRLNP</sequence>
<feature type="domain" description="Pyridoxamine 5'-phosphate oxidase N-terminal" evidence="8">
    <location>
        <begin position="38"/>
        <end position="147"/>
    </location>
</feature>
<feature type="binding site" evidence="6 7">
    <location>
        <position position="182"/>
    </location>
    <ligand>
        <name>FMN</name>
        <dbReference type="ChEBI" id="CHEBI:58210"/>
    </ligand>
</feature>
<dbReference type="InterPro" id="IPR011576">
    <property type="entry name" value="Pyridox_Oxase_N"/>
</dbReference>
<comment type="similarity">
    <text evidence="1 6">Belongs to the pyridoxamine 5'-phosphate oxidase family.</text>
</comment>
<comment type="catalytic activity">
    <reaction evidence="6">
        <text>pyridoxine 5'-phosphate + O2 = pyridoxal 5'-phosphate + H2O2</text>
        <dbReference type="Rhea" id="RHEA:15149"/>
        <dbReference type="ChEBI" id="CHEBI:15379"/>
        <dbReference type="ChEBI" id="CHEBI:16240"/>
        <dbReference type="ChEBI" id="CHEBI:58589"/>
        <dbReference type="ChEBI" id="CHEBI:597326"/>
        <dbReference type="EC" id="1.4.3.5"/>
    </reaction>
</comment>
<evidence type="ECO:0000256" key="2">
    <source>
        <dbReference type="ARBA" id="ARBA00022630"/>
    </source>
</evidence>
<comment type="pathway">
    <text evidence="6">Cofactor metabolism; pyridoxal 5'-phosphate salvage; pyridoxal 5'-phosphate from pyridoxamine 5'-phosphate: step 1/1.</text>
</comment>
<dbReference type="PANTHER" id="PTHR10851">
    <property type="entry name" value="PYRIDOXINE-5-PHOSPHATE OXIDASE"/>
    <property type="match status" value="1"/>
</dbReference>
<evidence type="ECO:0000313" key="10">
    <source>
        <dbReference type="EMBL" id="MCI0125785.1"/>
    </source>
</evidence>
<keyword evidence="11" id="KW-1185">Reference proteome</keyword>
<keyword evidence="4 6" id="KW-0560">Oxidoreductase</keyword>
<dbReference type="InterPro" id="IPR000659">
    <property type="entry name" value="Pyridox_Oxase"/>
</dbReference>
<feature type="binding site" evidence="6 7">
    <location>
        <position position="192"/>
    </location>
    <ligand>
        <name>FMN</name>
        <dbReference type="ChEBI" id="CHEBI:58210"/>
    </ligand>
</feature>
<name>A0AA41U9V8_9HYPH</name>
<dbReference type="PIRSF" id="PIRSF000190">
    <property type="entry name" value="Pyd_amn-ph_oxd"/>
    <property type="match status" value="1"/>
</dbReference>
<keyword evidence="5 6" id="KW-0664">Pyridoxine biosynthesis</keyword>
<evidence type="ECO:0000256" key="5">
    <source>
        <dbReference type="ARBA" id="ARBA00023096"/>
    </source>
</evidence>
<dbReference type="AlphaFoldDB" id="A0AA41U9V8"/>
<comment type="caution">
    <text evidence="10">The sequence shown here is derived from an EMBL/GenBank/DDBJ whole genome shotgun (WGS) entry which is preliminary data.</text>
</comment>
<dbReference type="Gene3D" id="2.30.110.10">
    <property type="entry name" value="Electron Transport, Fmn-binding Protein, Chain A"/>
    <property type="match status" value="1"/>
</dbReference>
<dbReference type="PANTHER" id="PTHR10851:SF0">
    <property type="entry name" value="PYRIDOXINE-5'-PHOSPHATE OXIDASE"/>
    <property type="match status" value="1"/>
</dbReference>
<protein>
    <recommendedName>
        <fullName evidence="6">Pyridoxine/pyridoxamine 5'-phosphate oxidase</fullName>
        <ecNumber evidence="6">1.4.3.5</ecNumber>
    </recommendedName>
    <alternativeName>
        <fullName evidence="6">PNP/PMP oxidase</fullName>
        <shortName evidence="6">PNPOx</shortName>
    </alternativeName>
    <alternativeName>
        <fullName evidence="6">Pyridoxal 5'-phosphate synthase</fullName>
    </alternativeName>
</protein>
<evidence type="ECO:0000259" key="8">
    <source>
        <dbReference type="Pfam" id="PF01243"/>
    </source>
</evidence>
<accession>A0AA41U9V8</accession>
<dbReference type="SUPFAM" id="SSF50475">
    <property type="entry name" value="FMN-binding split barrel"/>
    <property type="match status" value="1"/>
</dbReference>
<evidence type="ECO:0000256" key="1">
    <source>
        <dbReference type="ARBA" id="ARBA00007301"/>
    </source>
</evidence>
<dbReference type="GO" id="GO:0010181">
    <property type="term" value="F:FMN binding"/>
    <property type="evidence" value="ECO:0007669"/>
    <property type="project" value="UniProtKB-UniRule"/>
</dbReference>